<sequence>MSSLNGLLAPVVELSCLLEQYRAVAESSLEELRSAHGKMTFTLLHVRCTVGKGHKMIGHLNYRVKIVLQDSRILIGYLKAFDKYMNVVLSDCEEFRRYRPKEGRTAEREEKRILGFILLRGEHIVSMSVDGPPLKDDDVPQIPKCGGIPGPGMAKPVGRGMPFVPMPGMAPGLQGPIRGVGGPATAMMQPQYGMPGTPMPGMVPPRLPGTPMPVRQPGFTPAPLMRGPPPPPSSST</sequence>
<dbReference type="SUPFAM" id="SSF50182">
    <property type="entry name" value="Sm-like ribonucleoproteins"/>
    <property type="match status" value="1"/>
</dbReference>
<dbReference type="PROSITE" id="PS52002">
    <property type="entry name" value="SM"/>
    <property type="match status" value="1"/>
</dbReference>
<dbReference type="GO" id="GO:0071013">
    <property type="term" value="C:catalytic step 2 spliceosome"/>
    <property type="evidence" value="ECO:0007669"/>
    <property type="project" value="TreeGrafter"/>
</dbReference>
<evidence type="ECO:0000256" key="7">
    <source>
        <dbReference type="ARBA" id="ARBA00023187"/>
    </source>
</evidence>
<dbReference type="InterPro" id="IPR001163">
    <property type="entry name" value="Sm_dom_euk/arc"/>
</dbReference>
<evidence type="ECO:0000256" key="6">
    <source>
        <dbReference type="ARBA" id="ARBA00022884"/>
    </source>
</evidence>
<evidence type="ECO:0000313" key="13">
    <source>
        <dbReference type="EMBL" id="KRZ51675.1"/>
    </source>
</evidence>
<evidence type="ECO:0000256" key="5">
    <source>
        <dbReference type="ARBA" id="ARBA00022664"/>
    </source>
</evidence>
<dbReference type="GO" id="GO:0005685">
    <property type="term" value="C:U1 snRNP"/>
    <property type="evidence" value="ECO:0007669"/>
    <property type="project" value="TreeGrafter"/>
</dbReference>
<dbReference type="GO" id="GO:0071004">
    <property type="term" value="C:U2-type prespliceosome"/>
    <property type="evidence" value="ECO:0007669"/>
    <property type="project" value="TreeGrafter"/>
</dbReference>
<feature type="domain" description="Sm" evidence="12">
    <location>
        <begin position="51"/>
        <end position="133"/>
    </location>
</feature>
<keyword evidence="4" id="KW-0963">Cytoplasm</keyword>
<dbReference type="CDD" id="cd01717">
    <property type="entry name" value="Sm_B"/>
    <property type="match status" value="1"/>
</dbReference>
<evidence type="ECO:0000256" key="1">
    <source>
        <dbReference type="ARBA" id="ARBA00004123"/>
    </source>
</evidence>
<dbReference type="PANTHER" id="PTHR10701">
    <property type="entry name" value="SMALL NUCLEAR RIBONUCLEOPROTEIN-ASSOCIATED PROTEIN B AND N"/>
    <property type="match status" value="1"/>
</dbReference>
<evidence type="ECO:0000313" key="14">
    <source>
        <dbReference type="Proteomes" id="UP000054721"/>
    </source>
</evidence>
<dbReference type="SMART" id="SM00651">
    <property type="entry name" value="Sm"/>
    <property type="match status" value="1"/>
</dbReference>
<evidence type="ECO:0000256" key="3">
    <source>
        <dbReference type="ARBA" id="ARBA00009123"/>
    </source>
</evidence>
<keyword evidence="5" id="KW-0507">mRNA processing</keyword>
<reference evidence="13 14" key="1">
    <citation type="submission" date="2015-05" db="EMBL/GenBank/DDBJ databases">
        <title>Evolution of Trichinella species and genotypes.</title>
        <authorList>
            <person name="Korhonen P.K."/>
            <person name="Edoardo P."/>
            <person name="Giuseppe L.R."/>
            <person name="Gasser R.B."/>
        </authorList>
    </citation>
    <scope>NUCLEOTIDE SEQUENCE [LARGE SCALE GENOMIC DNA]</scope>
    <source>
        <strain evidence="13">ISS10</strain>
    </source>
</reference>
<feature type="compositionally biased region" description="Pro residues" evidence="11">
    <location>
        <begin position="226"/>
        <end position="236"/>
    </location>
</feature>
<dbReference type="GO" id="GO:0005682">
    <property type="term" value="C:U5 snRNP"/>
    <property type="evidence" value="ECO:0007669"/>
    <property type="project" value="TreeGrafter"/>
</dbReference>
<dbReference type="InterPro" id="IPR010920">
    <property type="entry name" value="LSM_dom_sf"/>
</dbReference>
<evidence type="ECO:0000256" key="11">
    <source>
        <dbReference type="SAM" id="MobiDB-lite"/>
    </source>
</evidence>
<evidence type="ECO:0000256" key="8">
    <source>
        <dbReference type="ARBA" id="ARBA00023242"/>
    </source>
</evidence>
<accession>A0A0V1KWJ2</accession>
<organism evidence="13 14">
    <name type="scientific">Trichinella nativa</name>
    <dbReference type="NCBI Taxonomy" id="6335"/>
    <lineage>
        <taxon>Eukaryota</taxon>
        <taxon>Metazoa</taxon>
        <taxon>Ecdysozoa</taxon>
        <taxon>Nematoda</taxon>
        <taxon>Enoplea</taxon>
        <taxon>Dorylaimia</taxon>
        <taxon>Trichinellida</taxon>
        <taxon>Trichinellidae</taxon>
        <taxon>Trichinella</taxon>
    </lineage>
</organism>
<feature type="region of interest" description="Disordered" evidence="11">
    <location>
        <begin position="204"/>
        <end position="236"/>
    </location>
</feature>
<evidence type="ECO:0000256" key="10">
    <source>
        <dbReference type="ARBA" id="ARBA00041355"/>
    </source>
</evidence>
<dbReference type="OrthoDB" id="2020720at2759"/>
<keyword evidence="6" id="KW-0694">RNA-binding</keyword>
<dbReference type="GO" id="GO:0070990">
    <property type="term" value="F:snRNP binding"/>
    <property type="evidence" value="ECO:0007669"/>
    <property type="project" value="TreeGrafter"/>
</dbReference>
<evidence type="ECO:0000256" key="2">
    <source>
        <dbReference type="ARBA" id="ARBA00004496"/>
    </source>
</evidence>
<dbReference type="GO" id="GO:0003723">
    <property type="term" value="F:RNA binding"/>
    <property type="evidence" value="ECO:0007669"/>
    <property type="project" value="UniProtKB-KW"/>
</dbReference>
<comment type="subcellular location">
    <subcellularLocation>
        <location evidence="2">Cytoplasm</location>
    </subcellularLocation>
    <subcellularLocation>
        <location evidence="1">Nucleus</location>
    </subcellularLocation>
</comment>
<gene>
    <name evidence="13" type="primary">SNRPB</name>
    <name evidence="13" type="ORF">T02_1696</name>
</gene>
<dbReference type="GO" id="GO:0000398">
    <property type="term" value="P:mRNA splicing, via spliceosome"/>
    <property type="evidence" value="ECO:0007669"/>
    <property type="project" value="TreeGrafter"/>
</dbReference>
<name>A0A0V1KWJ2_9BILA</name>
<dbReference type="GO" id="GO:0005686">
    <property type="term" value="C:U2 snRNP"/>
    <property type="evidence" value="ECO:0007669"/>
    <property type="project" value="TreeGrafter"/>
</dbReference>
<dbReference type="Pfam" id="PF01423">
    <property type="entry name" value="LSM"/>
    <property type="match status" value="1"/>
</dbReference>
<evidence type="ECO:0000256" key="4">
    <source>
        <dbReference type="ARBA" id="ARBA00022490"/>
    </source>
</evidence>
<dbReference type="EMBL" id="JYDW01000218">
    <property type="protein sequence ID" value="KRZ51675.1"/>
    <property type="molecule type" value="Genomic_DNA"/>
</dbReference>
<proteinExistence type="inferred from homology"/>
<dbReference type="InterPro" id="IPR047575">
    <property type="entry name" value="Sm"/>
</dbReference>
<dbReference type="InterPro" id="IPR050914">
    <property type="entry name" value="snRNP_SmB/NAA38-like"/>
</dbReference>
<protein>
    <recommendedName>
        <fullName evidence="10">Sm protein B</fullName>
    </recommendedName>
</protein>
<dbReference type="PANTHER" id="PTHR10701:SF0">
    <property type="entry name" value="SMALL NUCLEAR RIBONUCLEOPROTEIN-ASSOCIATED PROTEIN B"/>
    <property type="match status" value="1"/>
</dbReference>
<evidence type="ECO:0000256" key="9">
    <source>
        <dbReference type="ARBA" id="ARBA00023274"/>
    </source>
</evidence>
<dbReference type="AlphaFoldDB" id="A0A0V1KWJ2"/>
<keyword evidence="8" id="KW-0539">Nucleus</keyword>
<keyword evidence="7" id="KW-0508">mRNA splicing</keyword>
<dbReference type="Proteomes" id="UP000054721">
    <property type="component" value="Unassembled WGS sequence"/>
</dbReference>
<dbReference type="Gene3D" id="2.30.30.100">
    <property type="match status" value="1"/>
</dbReference>
<keyword evidence="9 13" id="KW-0687">Ribonucleoprotein</keyword>
<evidence type="ECO:0000259" key="12">
    <source>
        <dbReference type="PROSITE" id="PS52002"/>
    </source>
</evidence>
<dbReference type="GO" id="GO:0005687">
    <property type="term" value="C:U4 snRNP"/>
    <property type="evidence" value="ECO:0007669"/>
    <property type="project" value="TreeGrafter"/>
</dbReference>
<comment type="caution">
    <text evidence="13">The sequence shown here is derived from an EMBL/GenBank/DDBJ whole genome shotgun (WGS) entry which is preliminary data.</text>
</comment>
<keyword evidence="14" id="KW-1185">Reference proteome</keyword>
<dbReference type="GO" id="GO:0005737">
    <property type="term" value="C:cytoplasm"/>
    <property type="evidence" value="ECO:0007669"/>
    <property type="project" value="UniProtKB-SubCell"/>
</dbReference>
<comment type="similarity">
    <text evidence="3">Belongs to the snRNP SmB/SmN family.</text>
</comment>
<dbReference type="GO" id="GO:0046540">
    <property type="term" value="C:U4/U6 x U5 tri-snRNP complex"/>
    <property type="evidence" value="ECO:0007669"/>
    <property type="project" value="TreeGrafter"/>
</dbReference>
<dbReference type="STRING" id="6335.A0A0V1KWJ2"/>